<gene>
    <name evidence="11" type="ORF">A1Q1_08145</name>
</gene>
<dbReference type="OrthoDB" id="10009520at2759"/>
<feature type="region of interest" description="Disordered" evidence="9">
    <location>
        <begin position="735"/>
        <end position="755"/>
    </location>
</feature>
<feature type="compositionally biased region" description="Polar residues" evidence="9">
    <location>
        <begin position="107"/>
        <end position="116"/>
    </location>
</feature>
<sequence length="755" mass="83455">MANRRGRGRRPPPQQPEEAAMSDSDDDDIVVLDHAPAHLRAPRQPTPIMVLSDSDSDDYIVPVRHLSDTPVTPARGSGSRKRRSSVTAEESAAAKRLRFEDSPEAGPSNTHTTTPPTAEPILPRADYLVPSVLEVIPDLCPVWAAQQLEALIEELHTTSNVPGQLVVQRTIEMAFEMDSYPRPGDDDEPEEKGNYSEITYRQDHRRGLDIREVFATEGHRLLVPTYNVLHKQSTSADKPYQELKRKRYQKGKQRAEAPPLSDPASDGDSQSSQSVINPGGVVEFNRENHYLQELMQLEQVRQQEADEEEQKRKEAAKEAAVARGDAIECGCCFDKEAPEEGVACPDGHLFCKDCLRSLVESKLGDQQTCMDMSGCTAEYTERVIAAAVSTKTMSLYQRLRQLKDLEMAAIEGLETCPFCPFAIVIDNEHEKLFRCQNEECKKVTCRSCKRPRCEEVEADLKLSSRHAIEEAMSEALVRKCPHCSKPYIKLDGCNKMTCSACGKMSCFVCRKPIANYEHFEGQGARRPTGTKCPLYDVNEARVEAERIRLARDEAQRRAIAEASTNGVAVDEADLAVDAPEIPAARRGAPVHQHYHQPAMLVAGLGNRLEALNRMMIDVNGAMGVAGAHRANQEALRRNVEAANELRRQLLNMPALAARPPAPPQGGRGRRGAQAPPPAPAPVPAPVGGRGRRAHVHAAAQLPPFPVARPPTPPPAPIRGHIHPDDFVARLEAFRRDFRQNGAGRHHLGHQPPPYQ</sequence>
<dbReference type="VEuPathDB" id="FungiDB:A1Q1_08145"/>
<feature type="compositionally biased region" description="Pro residues" evidence="9">
    <location>
        <begin position="674"/>
        <end position="684"/>
    </location>
</feature>
<dbReference type="EMBL" id="ALBS01000095">
    <property type="protein sequence ID" value="EJT50718.1"/>
    <property type="molecule type" value="Genomic_DNA"/>
</dbReference>
<feature type="region of interest" description="Disordered" evidence="9">
    <location>
        <begin position="654"/>
        <end position="694"/>
    </location>
</feature>
<name>J5R4W3_TRIAS</name>
<feature type="compositionally biased region" description="Pro residues" evidence="9">
    <location>
        <begin position="702"/>
        <end position="716"/>
    </location>
</feature>
<dbReference type="PANTHER" id="PTHR22770">
    <property type="entry name" value="UBIQUITIN CONJUGATING ENZYME 7 INTERACTING PROTEIN-RELATED"/>
    <property type="match status" value="1"/>
</dbReference>
<dbReference type="PROSITE" id="PS51873">
    <property type="entry name" value="TRIAD"/>
    <property type="match status" value="1"/>
</dbReference>
<dbReference type="GeneID" id="25991657"/>
<dbReference type="CDD" id="cd20339">
    <property type="entry name" value="BRcat_RBR_RNF216"/>
    <property type="match status" value="1"/>
</dbReference>
<dbReference type="InterPro" id="IPR047545">
    <property type="entry name" value="BRcat_RBR_RNF216"/>
</dbReference>
<keyword evidence="7" id="KW-0862">Zinc</keyword>
<dbReference type="HOGENOM" id="CLU_382260_0_0_1"/>
<dbReference type="GO" id="GO:0008270">
    <property type="term" value="F:zinc ion binding"/>
    <property type="evidence" value="ECO:0007669"/>
    <property type="project" value="UniProtKB-KW"/>
</dbReference>
<dbReference type="Proteomes" id="UP000002748">
    <property type="component" value="Unassembled WGS sequence"/>
</dbReference>
<protein>
    <recommendedName>
        <fullName evidence="10">RING-type domain-containing protein</fullName>
    </recommendedName>
</protein>
<dbReference type="InterPro" id="IPR047544">
    <property type="entry name" value="RING-HC_RBR_RNF216"/>
</dbReference>
<dbReference type="Pfam" id="PF26200">
    <property type="entry name" value="Rcat_RNF216"/>
    <property type="match status" value="1"/>
</dbReference>
<dbReference type="InterPro" id="IPR047546">
    <property type="entry name" value="Rcat_RBR_RNF216"/>
</dbReference>
<dbReference type="PANTHER" id="PTHR22770:SF47">
    <property type="entry name" value="E3 UBIQUITIN-PROTEIN LIGASE RNF216"/>
    <property type="match status" value="1"/>
</dbReference>
<reference evidence="11 12" key="1">
    <citation type="journal article" date="2012" name="Eukaryot. Cell">
        <title>Draft genome sequence of CBS 2479, the standard type strain of Trichosporon asahii.</title>
        <authorList>
            <person name="Yang R.Y."/>
            <person name="Li H.T."/>
            <person name="Zhu H."/>
            <person name="Zhou G.P."/>
            <person name="Wang M."/>
            <person name="Wang L."/>
        </authorList>
    </citation>
    <scope>NUCLEOTIDE SEQUENCE [LARGE SCALE GENOMIC DNA]</scope>
    <source>
        <strain evidence="12">ATCC 90039 / CBS 2479 / JCM 2466 / KCTC 7840 / NCYC 2677 / UAMH 7654</strain>
    </source>
</reference>
<dbReference type="CDD" id="cd20353">
    <property type="entry name" value="Rcat_RBR_RNF216"/>
    <property type="match status" value="1"/>
</dbReference>
<feature type="compositionally biased region" description="Basic residues" evidence="9">
    <location>
        <begin position="1"/>
        <end position="10"/>
    </location>
</feature>
<feature type="coiled-coil region" evidence="8">
    <location>
        <begin position="291"/>
        <end position="325"/>
    </location>
</feature>
<comment type="pathway">
    <text evidence="1">Protein modification; protein ubiquitination.</text>
</comment>
<evidence type="ECO:0000259" key="10">
    <source>
        <dbReference type="PROSITE" id="PS51873"/>
    </source>
</evidence>
<evidence type="ECO:0000256" key="9">
    <source>
        <dbReference type="SAM" id="MobiDB-lite"/>
    </source>
</evidence>
<evidence type="ECO:0000256" key="7">
    <source>
        <dbReference type="ARBA" id="ARBA00022833"/>
    </source>
</evidence>
<dbReference type="Gene3D" id="1.20.120.1750">
    <property type="match status" value="1"/>
</dbReference>
<evidence type="ECO:0000256" key="4">
    <source>
        <dbReference type="ARBA" id="ARBA00022737"/>
    </source>
</evidence>
<dbReference type="RefSeq" id="XP_014181767.1">
    <property type="nucleotide sequence ID" value="XM_014326292.1"/>
</dbReference>
<organism evidence="11 12">
    <name type="scientific">Trichosporon asahii var. asahii (strain ATCC 90039 / CBS 2479 / JCM 2466 / KCTC 7840 / NBRC 103889/ NCYC 2677 / UAMH 7654)</name>
    <name type="common">Yeast</name>
    <dbReference type="NCBI Taxonomy" id="1186058"/>
    <lineage>
        <taxon>Eukaryota</taxon>
        <taxon>Fungi</taxon>
        <taxon>Dikarya</taxon>
        <taxon>Basidiomycota</taxon>
        <taxon>Agaricomycotina</taxon>
        <taxon>Tremellomycetes</taxon>
        <taxon>Trichosporonales</taxon>
        <taxon>Trichosporonaceae</taxon>
        <taxon>Trichosporon</taxon>
    </lineage>
</organism>
<keyword evidence="6" id="KW-0833">Ubl conjugation pathway</keyword>
<feature type="region of interest" description="Disordered" evidence="9">
    <location>
        <begin position="1"/>
        <end position="121"/>
    </location>
</feature>
<evidence type="ECO:0000256" key="1">
    <source>
        <dbReference type="ARBA" id="ARBA00004906"/>
    </source>
</evidence>
<feature type="region of interest" description="Disordered" evidence="9">
    <location>
        <begin position="232"/>
        <end position="277"/>
    </location>
</feature>
<keyword evidence="5" id="KW-0863">Zinc-finger</keyword>
<feature type="region of interest" description="Disordered" evidence="9">
    <location>
        <begin position="702"/>
        <end position="721"/>
    </location>
</feature>
<dbReference type="SUPFAM" id="SSF57850">
    <property type="entry name" value="RING/U-box"/>
    <property type="match status" value="2"/>
</dbReference>
<accession>J5R4W3</accession>
<evidence type="ECO:0000256" key="8">
    <source>
        <dbReference type="SAM" id="Coils"/>
    </source>
</evidence>
<dbReference type="AlphaFoldDB" id="J5R4W3"/>
<keyword evidence="8" id="KW-0175">Coiled coil</keyword>
<evidence type="ECO:0000256" key="3">
    <source>
        <dbReference type="ARBA" id="ARBA00022723"/>
    </source>
</evidence>
<evidence type="ECO:0000313" key="12">
    <source>
        <dbReference type="Proteomes" id="UP000002748"/>
    </source>
</evidence>
<proteinExistence type="predicted"/>
<feature type="region of interest" description="Disordered" evidence="9">
    <location>
        <begin position="178"/>
        <end position="200"/>
    </location>
</feature>
<evidence type="ECO:0000256" key="5">
    <source>
        <dbReference type="ARBA" id="ARBA00022771"/>
    </source>
</evidence>
<evidence type="ECO:0000313" key="11">
    <source>
        <dbReference type="EMBL" id="EJT50718.1"/>
    </source>
</evidence>
<dbReference type="InterPro" id="IPR051628">
    <property type="entry name" value="LUBAC_E3_Ligases"/>
</dbReference>
<comment type="caution">
    <text evidence="11">The sequence shown here is derived from an EMBL/GenBank/DDBJ whole genome shotgun (WGS) entry which is preliminary data.</text>
</comment>
<feature type="compositionally biased region" description="Polar residues" evidence="9">
    <location>
        <begin position="267"/>
        <end position="276"/>
    </location>
</feature>
<dbReference type="KEGG" id="tasa:A1Q1_08145"/>
<dbReference type="GO" id="GO:0016740">
    <property type="term" value="F:transferase activity"/>
    <property type="evidence" value="ECO:0007669"/>
    <property type="project" value="UniProtKB-KW"/>
</dbReference>
<feature type="domain" description="RING-type" evidence="10">
    <location>
        <begin position="325"/>
        <end position="536"/>
    </location>
</feature>
<evidence type="ECO:0000256" key="6">
    <source>
        <dbReference type="ARBA" id="ARBA00022786"/>
    </source>
</evidence>
<keyword evidence="2" id="KW-0808">Transferase</keyword>
<dbReference type="InterPro" id="IPR044066">
    <property type="entry name" value="TRIAD_supradom"/>
</dbReference>
<evidence type="ECO:0000256" key="2">
    <source>
        <dbReference type="ARBA" id="ARBA00022679"/>
    </source>
</evidence>
<keyword evidence="4" id="KW-0677">Repeat</keyword>
<keyword evidence="3" id="KW-0479">Metal-binding</keyword>
<dbReference type="CDD" id="cd16630">
    <property type="entry name" value="RING-HC_RBR_RNF216"/>
    <property type="match status" value="1"/>
</dbReference>